<keyword evidence="2" id="KW-1185">Reference proteome</keyword>
<evidence type="ECO:0000313" key="2">
    <source>
        <dbReference type="Proteomes" id="UP001153076"/>
    </source>
</evidence>
<comment type="caution">
    <text evidence="1">The sequence shown here is derived from an EMBL/GenBank/DDBJ whole genome shotgun (WGS) entry which is preliminary data.</text>
</comment>
<dbReference type="OrthoDB" id="5279713at2759"/>
<proteinExistence type="predicted"/>
<evidence type="ECO:0008006" key="3">
    <source>
        <dbReference type="Google" id="ProtNLM"/>
    </source>
</evidence>
<dbReference type="EMBL" id="JAKOGI010000147">
    <property type="protein sequence ID" value="KAJ8442124.1"/>
    <property type="molecule type" value="Genomic_DNA"/>
</dbReference>
<dbReference type="AlphaFoldDB" id="A0A9Q1QHM5"/>
<protein>
    <recommendedName>
        <fullName evidence="3">Rx N-terminal domain-containing protein</fullName>
    </recommendedName>
</protein>
<accession>A0A9Q1QHM5</accession>
<organism evidence="1 2">
    <name type="scientific">Carnegiea gigantea</name>
    <dbReference type="NCBI Taxonomy" id="171969"/>
    <lineage>
        <taxon>Eukaryota</taxon>
        <taxon>Viridiplantae</taxon>
        <taxon>Streptophyta</taxon>
        <taxon>Embryophyta</taxon>
        <taxon>Tracheophyta</taxon>
        <taxon>Spermatophyta</taxon>
        <taxon>Magnoliopsida</taxon>
        <taxon>eudicotyledons</taxon>
        <taxon>Gunneridae</taxon>
        <taxon>Pentapetalae</taxon>
        <taxon>Caryophyllales</taxon>
        <taxon>Cactineae</taxon>
        <taxon>Cactaceae</taxon>
        <taxon>Cactoideae</taxon>
        <taxon>Echinocereeae</taxon>
        <taxon>Carnegiea</taxon>
    </lineage>
</organism>
<reference evidence="1" key="1">
    <citation type="submission" date="2022-04" db="EMBL/GenBank/DDBJ databases">
        <title>Carnegiea gigantea Genome sequencing and assembly v2.</title>
        <authorList>
            <person name="Copetti D."/>
            <person name="Sanderson M.J."/>
            <person name="Burquez A."/>
            <person name="Wojciechowski M.F."/>
        </authorList>
    </citation>
    <scope>NUCLEOTIDE SEQUENCE</scope>
    <source>
        <strain evidence="1">SGP5-SGP5p</strain>
        <tissue evidence="1">Aerial part</tissue>
    </source>
</reference>
<name>A0A9Q1QHM5_9CARY</name>
<evidence type="ECO:0000313" key="1">
    <source>
        <dbReference type="EMBL" id="KAJ8442124.1"/>
    </source>
</evidence>
<sequence>MALEAIIGPLVKSVFPVAMNEFLFVARTESYTKDLAETKALIQALLLDADKRTQEDGTSSNVRRFELEKLSAALDGIDDLLDEKASQSKIIELAGFKDRVCLFFSLDMNPVLSSCSYARQIKDIRQKLDFAKDNSTLCNVIGRDLARNYLIKRLLDPSSFVIATAGLVALEKPH</sequence>
<dbReference type="Proteomes" id="UP001153076">
    <property type="component" value="Unassembled WGS sequence"/>
</dbReference>
<gene>
    <name evidence="1" type="ORF">Cgig2_007962</name>
</gene>